<evidence type="ECO:0000256" key="1">
    <source>
        <dbReference type="ARBA" id="ARBA00004141"/>
    </source>
</evidence>
<feature type="transmembrane region" description="Helical" evidence="7">
    <location>
        <begin position="31"/>
        <end position="52"/>
    </location>
</feature>
<reference evidence="8" key="2">
    <citation type="submission" date="2021-12" db="EMBL/GenBank/DDBJ databases">
        <title>Resequencing data analysis of finger millet.</title>
        <authorList>
            <person name="Hatakeyama M."/>
            <person name="Aluri S."/>
            <person name="Balachadran M.T."/>
            <person name="Sivarajan S.R."/>
            <person name="Poveda L."/>
            <person name="Shimizu-Inatsugi R."/>
            <person name="Schlapbach R."/>
            <person name="Sreeman S.M."/>
            <person name="Shimizu K.K."/>
        </authorList>
    </citation>
    <scope>NUCLEOTIDE SEQUENCE</scope>
</reference>
<name>A0AAV5F0R7_ELECO</name>
<dbReference type="GO" id="GO:0016020">
    <property type="term" value="C:membrane"/>
    <property type="evidence" value="ECO:0007669"/>
    <property type="project" value="UniProtKB-SubCell"/>
</dbReference>
<comment type="subcellular location">
    <subcellularLocation>
        <location evidence="1">Membrane</location>
        <topology evidence="1">Multi-pass membrane protein</topology>
    </subcellularLocation>
</comment>
<comment type="caution">
    <text evidence="8">The sequence shown here is derived from an EMBL/GenBank/DDBJ whole genome shotgun (WGS) entry which is preliminary data.</text>
</comment>
<feature type="transmembrane region" description="Helical" evidence="7">
    <location>
        <begin position="112"/>
        <end position="131"/>
    </location>
</feature>
<evidence type="ECO:0008006" key="10">
    <source>
        <dbReference type="Google" id="ProtNLM"/>
    </source>
</evidence>
<evidence type="ECO:0000256" key="2">
    <source>
        <dbReference type="ARBA" id="ARBA00010487"/>
    </source>
</evidence>
<gene>
    <name evidence="8" type="primary">gb17484</name>
    <name evidence="8" type="ORF">PR202_gb17484</name>
</gene>
<evidence type="ECO:0000313" key="9">
    <source>
        <dbReference type="Proteomes" id="UP001054889"/>
    </source>
</evidence>
<evidence type="ECO:0000256" key="4">
    <source>
        <dbReference type="ARBA" id="ARBA00022989"/>
    </source>
</evidence>
<comment type="similarity">
    <text evidence="2">Belongs to the LIMR family.</text>
</comment>
<dbReference type="Pfam" id="PF04791">
    <property type="entry name" value="LMBR1"/>
    <property type="match status" value="1"/>
</dbReference>
<dbReference type="Proteomes" id="UP001054889">
    <property type="component" value="Unassembled WGS sequence"/>
</dbReference>
<evidence type="ECO:0000313" key="8">
    <source>
        <dbReference type="EMBL" id="GJN29274.1"/>
    </source>
</evidence>
<keyword evidence="5 7" id="KW-0472">Membrane</keyword>
<accession>A0AAV5F0R7</accession>
<feature type="transmembrane region" description="Helical" evidence="7">
    <location>
        <begin position="6"/>
        <end position="24"/>
    </location>
</feature>
<feature type="coiled-coil region" evidence="6">
    <location>
        <begin position="208"/>
        <end position="256"/>
    </location>
</feature>
<dbReference type="EMBL" id="BQKI01000081">
    <property type="protein sequence ID" value="GJN29274.1"/>
    <property type="molecule type" value="Genomic_DNA"/>
</dbReference>
<organism evidence="8 9">
    <name type="scientific">Eleusine coracana subsp. coracana</name>
    <dbReference type="NCBI Taxonomy" id="191504"/>
    <lineage>
        <taxon>Eukaryota</taxon>
        <taxon>Viridiplantae</taxon>
        <taxon>Streptophyta</taxon>
        <taxon>Embryophyta</taxon>
        <taxon>Tracheophyta</taxon>
        <taxon>Spermatophyta</taxon>
        <taxon>Magnoliopsida</taxon>
        <taxon>Liliopsida</taxon>
        <taxon>Poales</taxon>
        <taxon>Poaceae</taxon>
        <taxon>PACMAD clade</taxon>
        <taxon>Chloridoideae</taxon>
        <taxon>Cynodonteae</taxon>
        <taxon>Eleusininae</taxon>
        <taxon>Eleusine</taxon>
    </lineage>
</organism>
<feature type="transmembrane region" description="Helical" evidence="7">
    <location>
        <begin position="72"/>
        <end position="91"/>
    </location>
</feature>
<dbReference type="PANTHER" id="PTHR21355:SF16">
    <property type="entry name" value="LMBR1-LIKE MEMBRANE PROTEIN"/>
    <property type="match status" value="1"/>
</dbReference>
<proteinExistence type="inferred from homology"/>
<evidence type="ECO:0000256" key="5">
    <source>
        <dbReference type="ARBA" id="ARBA00023136"/>
    </source>
</evidence>
<keyword evidence="4 7" id="KW-1133">Transmembrane helix</keyword>
<keyword evidence="3 7" id="KW-0812">Transmembrane</keyword>
<dbReference type="InterPro" id="IPR006876">
    <property type="entry name" value="LMBR1-like_membr_prot"/>
</dbReference>
<keyword evidence="9" id="KW-1185">Reference proteome</keyword>
<dbReference type="PANTHER" id="PTHR21355">
    <property type="entry name" value="G-PROTEIN COUPLED RECEPTOR-ASSOCIATED PROTEIN LMBRD2"/>
    <property type="match status" value="1"/>
</dbReference>
<keyword evidence="6" id="KW-0175">Coiled coil</keyword>
<sequence length="261" mass="30292">MWVFYMISLPLTVGMVAATLRYFAGPTVPHHVLAVVGYAWLCSLSFVVLVPTDIWTAISGNQKSDVGFFWSWSYWSTFTLAWSIVPTLQGYEDSGDFTFKERLKTSVHKNMTYYAIVGSIGLFGLVLLIIMRHDWYDLNLHHQSTMFLHLRLKFSLIKVVQATSSQMSKRDPLRPRMDTIDNMLAQMLIGDPLFKPSGGKLGENDMDYDTDEKTMATLQRQLRRAHEEYYRRKSEYMTYVMEALELEDTIRNLEQRDPNGW</sequence>
<protein>
    <recommendedName>
        <fullName evidence="10">LMBR1-like membrane protein</fullName>
    </recommendedName>
</protein>
<evidence type="ECO:0000256" key="3">
    <source>
        <dbReference type="ARBA" id="ARBA00022692"/>
    </source>
</evidence>
<evidence type="ECO:0000256" key="7">
    <source>
        <dbReference type="SAM" id="Phobius"/>
    </source>
</evidence>
<evidence type="ECO:0000256" key="6">
    <source>
        <dbReference type="SAM" id="Coils"/>
    </source>
</evidence>
<dbReference type="InterPro" id="IPR051584">
    <property type="entry name" value="GPCR-associated_LMBR1"/>
</dbReference>
<reference evidence="8" key="1">
    <citation type="journal article" date="2018" name="DNA Res.">
        <title>Multiple hybrid de novo genome assembly of finger millet, an orphan allotetraploid crop.</title>
        <authorList>
            <person name="Hatakeyama M."/>
            <person name="Aluri S."/>
            <person name="Balachadran M.T."/>
            <person name="Sivarajan S.R."/>
            <person name="Patrignani A."/>
            <person name="Gruter S."/>
            <person name="Poveda L."/>
            <person name="Shimizu-Inatsugi R."/>
            <person name="Baeten J."/>
            <person name="Francoijs K.J."/>
            <person name="Nataraja K.N."/>
            <person name="Reddy Y.A.N."/>
            <person name="Phadnis S."/>
            <person name="Ravikumar R.L."/>
            <person name="Schlapbach R."/>
            <person name="Sreeman S.M."/>
            <person name="Shimizu K.K."/>
        </authorList>
    </citation>
    <scope>NUCLEOTIDE SEQUENCE</scope>
</reference>
<dbReference type="AlphaFoldDB" id="A0AAV5F0R7"/>